<dbReference type="GO" id="GO:0016787">
    <property type="term" value="F:hydrolase activity"/>
    <property type="evidence" value="ECO:0007669"/>
    <property type="project" value="UniProtKB-KW"/>
</dbReference>
<evidence type="ECO:0000256" key="1">
    <source>
        <dbReference type="ARBA" id="ARBA00022801"/>
    </source>
</evidence>
<sequence length="270" mass="29182">MRIPVNGIEINVTVEGSGEPVVLLHGWPHTWRVWSEVIPELAGRHQVLAPDLRGLGDSDRPAGGYDLNTLADDVLSLLDAHGLRTAHLVGIDLGAPIAFFTALRDPGRVSRLVLTEGLIGTLPGAENFAPPWWFGFHRVPGLAETVLPGHEAEYLNWFYRSGTLGRGLPAHIEDAFVRAYSGTEGLRGGFEHYRAMPGNASLIADLASKRRLTVPTAVIGGATVGEATANQVRPLADDLQAFRIPDGGHILPLDRPRELLEIMVPFLGRA</sequence>
<gene>
    <name evidence="3" type="ORF">GCM10022223_54680</name>
</gene>
<organism evidence="3 4">
    <name type="scientific">Kineosporia mesophila</name>
    <dbReference type="NCBI Taxonomy" id="566012"/>
    <lineage>
        <taxon>Bacteria</taxon>
        <taxon>Bacillati</taxon>
        <taxon>Actinomycetota</taxon>
        <taxon>Actinomycetes</taxon>
        <taxon>Kineosporiales</taxon>
        <taxon>Kineosporiaceae</taxon>
        <taxon>Kineosporia</taxon>
    </lineage>
</organism>
<accession>A0ABP7ADU0</accession>
<name>A0ABP7ADU0_9ACTN</name>
<dbReference type="InterPro" id="IPR000073">
    <property type="entry name" value="AB_hydrolase_1"/>
</dbReference>
<proteinExistence type="predicted"/>
<dbReference type="SUPFAM" id="SSF53474">
    <property type="entry name" value="alpha/beta-Hydrolases"/>
    <property type="match status" value="1"/>
</dbReference>
<dbReference type="PRINTS" id="PR00412">
    <property type="entry name" value="EPOXHYDRLASE"/>
</dbReference>
<keyword evidence="1 3" id="KW-0378">Hydrolase</keyword>
<evidence type="ECO:0000313" key="4">
    <source>
        <dbReference type="Proteomes" id="UP001501074"/>
    </source>
</evidence>
<dbReference type="InterPro" id="IPR029058">
    <property type="entry name" value="AB_hydrolase_fold"/>
</dbReference>
<dbReference type="PANTHER" id="PTHR43329">
    <property type="entry name" value="EPOXIDE HYDROLASE"/>
    <property type="match status" value="1"/>
</dbReference>
<comment type="caution">
    <text evidence="3">The sequence shown here is derived from an EMBL/GenBank/DDBJ whole genome shotgun (WGS) entry which is preliminary data.</text>
</comment>
<reference evidence="4" key="1">
    <citation type="journal article" date="2019" name="Int. J. Syst. Evol. Microbiol.">
        <title>The Global Catalogue of Microorganisms (GCM) 10K type strain sequencing project: providing services to taxonomists for standard genome sequencing and annotation.</title>
        <authorList>
            <consortium name="The Broad Institute Genomics Platform"/>
            <consortium name="The Broad Institute Genome Sequencing Center for Infectious Disease"/>
            <person name="Wu L."/>
            <person name="Ma J."/>
        </authorList>
    </citation>
    <scope>NUCLEOTIDE SEQUENCE [LARGE SCALE GENOMIC DNA]</scope>
    <source>
        <strain evidence="4">JCM 16902</strain>
    </source>
</reference>
<dbReference type="PRINTS" id="PR00111">
    <property type="entry name" value="ABHYDROLASE"/>
</dbReference>
<dbReference type="Proteomes" id="UP001501074">
    <property type="component" value="Unassembled WGS sequence"/>
</dbReference>
<keyword evidence="4" id="KW-1185">Reference proteome</keyword>
<dbReference type="InterPro" id="IPR000639">
    <property type="entry name" value="Epox_hydrolase-like"/>
</dbReference>
<evidence type="ECO:0000313" key="3">
    <source>
        <dbReference type="EMBL" id="GAA3630079.1"/>
    </source>
</evidence>
<evidence type="ECO:0000259" key="2">
    <source>
        <dbReference type="Pfam" id="PF00561"/>
    </source>
</evidence>
<dbReference type="Pfam" id="PF00561">
    <property type="entry name" value="Abhydrolase_1"/>
    <property type="match status" value="1"/>
</dbReference>
<dbReference type="EMBL" id="BAAAZO010000011">
    <property type="protein sequence ID" value="GAA3630079.1"/>
    <property type="molecule type" value="Genomic_DNA"/>
</dbReference>
<feature type="domain" description="AB hydrolase-1" evidence="2">
    <location>
        <begin position="20"/>
        <end position="135"/>
    </location>
</feature>
<protein>
    <submittedName>
        <fullName evidence="3">Alpha/beta hydrolase</fullName>
    </submittedName>
</protein>
<dbReference type="Gene3D" id="3.40.50.1820">
    <property type="entry name" value="alpha/beta hydrolase"/>
    <property type="match status" value="1"/>
</dbReference>